<dbReference type="Proteomes" id="UP001432000">
    <property type="component" value="Chromosome"/>
</dbReference>
<feature type="domain" description="Allantoicase" evidence="3">
    <location>
        <begin position="18"/>
        <end position="168"/>
    </location>
</feature>
<dbReference type="Gene3D" id="2.60.120.260">
    <property type="entry name" value="Galactose-binding domain-like"/>
    <property type="match status" value="2"/>
</dbReference>
<protein>
    <recommendedName>
        <fullName evidence="2">Probable allantoicase</fullName>
        <ecNumber evidence="2">3.5.3.4</ecNumber>
    </recommendedName>
    <alternativeName>
        <fullName evidence="2">Allantoate amidinohydrolase</fullName>
    </alternativeName>
</protein>
<dbReference type="PANTHER" id="PTHR12045">
    <property type="entry name" value="ALLANTOICASE"/>
    <property type="match status" value="1"/>
</dbReference>
<dbReference type="InterPro" id="IPR005164">
    <property type="entry name" value="Allantoicase"/>
</dbReference>
<evidence type="ECO:0000313" key="4">
    <source>
        <dbReference type="EMBL" id="WXG69966.1"/>
    </source>
</evidence>
<reference evidence="4 5" key="1">
    <citation type="submission" date="2024-03" db="EMBL/GenBank/DDBJ databases">
        <title>Natural products discovery in diverse microorganisms through a two-stage MS feature dereplication strategy.</title>
        <authorList>
            <person name="Zhang R."/>
        </authorList>
    </citation>
    <scope>NUCLEOTIDE SEQUENCE [LARGE SCALE GENOMIC DNA]</scope>
    <source>
        <strain evidence="4 5">18930</strain>
    </source>
</reference>
<comment type="similarity">
    <text evidence="1 2">Belongs to the allantoicase family.</text>
</comment>
<dbReference type="PANTHER" id="PTHR12045:SF3">
    <property type="entry name" value="INACTIVE ALLANTOICASE-RELATED"/>
    <property type="match status" value="1"/>
</dbReference>
<keyword evidence="2 4" id="KW-0378">Hydrolase</keyword>
<dbReference type="InterPro" id="IPR015908">
    <property type="entry name" value="Allantoicase_dom"/>
</dbReference>
<gene>
    <name evidence="2 4" type="primary">alc</name>
    <name evidence="4" type="ORF">WDS16_05330</name>
</gene>
<dbReference type="EMBL" id="CP147846">
    <property type="protein sequence ID" value="WXG69966.1"/>
    <property type="molecule type" value="Genomic_DNA"/>
</dbReference>
<dbReference type="EC" id="3.5.3.4" evidence="2"/>
<dbReference type="HAMAP" id="MF_00813">
    <property type="entry name" value="Allantoicase"/>
    <property type="match status" value="1"/>
</dbReference>
<feature type="domain" description="Allantoicase" evidence="3">
    <location>
        <begin position="187"/>
        <end position="322"/>
    </location>
</feature>
<dbReference type="InterPro" id="IPR008979">
    <property type="entry name" value="Galactose-bd-like_sf"/>
</dbReference>
<dbReference type="RefSeq" id="WP_338891062.1">
    <property type="nucleotide sequence ID" value="NZ_CP147846.1"/>
</dbReference>
<dbReference type="NCBIfam" id="TIGR02961">
    <property type="entry name" value="allantoicase"/>
    <property type="match status" value="1"/>
</dbReference>
<comment type="pathway">
    <text evidence="2">Nitrogen metabolism; (S)-allantoin degradation; (S)-ureidoglycolate from allantoate (aminidohydrolase route): step 1/1.</text>
</comment>
<evidence type="ECO:0000256" key="1">
    <source>
        <dbReference type="ARBA" id="ARBA00009242"/>
    </source>
</evidence>
<proteinExistence type="inferred from homology"/>
<name>A0ABZ2PU15_9NOCA</name>
<keyword evidence="2" id="KW-0659">Purine metabolism</keyword>
<organism evidence="4 5">
    <name type="scientific">Rhodococcus sovatensis</name>
    <dbReference type="NCBI Taxonomy" id="1805840"/>
    <lineage>
        <taxon>Bacteria</taxon>
        <taxon>Bacillati</taxon>
        <taxon>Actinomycetota</taxon>
        <taxon>Actinomycetes</taxon>
        <taxon>Mycobacteriales</taxon>
        <taxon>Nocardiaceae</taxon>
        <taxon>Rhodococcus</taxon>
    </lineage>
</organism>
<evidence type="ECO:0000256" key="2">
    <source>
        <dbReference type="HAMAP-Rule" id="MF_00813"/>
    </source>
</evidence>
<evidence type="ECO:0000259" key="3">
    <source>
        <dbReference type="Pfam" id="PF03561"/>
    </source>
</evidence>
<sequence length="348" mass="38727">MSTTDFTLLTDLASRALGGSVSAANDELFAQRENLIRPEAPFFDPNEFGHKGKVYDGWETRRRRDEGGHDWAIVRLGAPGIVHGVVVDTAYFKGNYPPFVSVEAAFIEGYPSIEEVLKADWQTIVIKAPAEGDTANRYAVEDRHRWTHVRLSIYPDGGVARFRVHGQVVQDPRFLSGTVDLLAAENGGRLTECSDAFYSSPANIILPGRARNMGEGWENSRRRNGGNDFAIFELAAPGVPRHVVVDTSYYVGNAPGWIRLSAIDSRRRHKADHTAWTEILPRTAVQPDTRHRFLIDRLDAYTHLRLDVYPDGGLSRLRLFGELDGEARDTVDQAWQASASQLVASGKQ</sequence>
<dbReference type="GO" id="GO:0004037">
    <property type="term" value="F:allantoicase activity"/>
    <property type="evidence" value="ECO:0007669"/>
    <property type="project" value="UniProtKB-EC"/>
</dbReference>
<dbReference type="PIRSF" id="PIRSF016516">
    <property type="entry name" value="Allantoicase"/>
    <property type="match status" value="1"/>
</dbReference>
<evidence type="ECO:0000313" key="5">
    <source>
        <dbReference type="Proteomes" id="UP001432000"/>
    </source>
</evidence>
<dbReference type="Pfam" id="PF03561">
    <property type="entry name" value="Allantoicase"/>
    <property type="match status" value="2"/>
</dbReference>
<keyword evidence="5" id="KW-1185">Reference proteome</keyword>
<comment type="catalytic activity">
    <reaction evidence="2">
        <text>allantoate + H2O = (S)-ureidoglycolate + urea</text>
        <dbReference type="Rhea" id="RHEA:11016"/>
        <dbReference type="ChEBI" id="CHEBI:15377"/>
        <dbReference type="ChEBI" id="CHEBI:16199"/>
        <dbReference type="ChEBI" id="CHEBI:17536"/>
        <dbReference type="ChEBI" id="CHEBI:57296"/>
        <dbReference type="EC" id="3.5.3.4"/>
    </reaction>
</comment>
<accession>A0ABZ2PU15</accession>
<dbReference type="SUPFAM" id="SSF49785">
    <property type="entry name" value="Galactose-binding domain-like"/>
    <property type="match status" value="2"/>
</dbReference>